<sequence>MSTYHAAAWMVPAESGLKKKHVQKVLALLPEDCELVPFEIHGNNSSAYGFATIEVIDEEENGLETIIDLLEPLVEDWTEDSSDCTLDLPGGKQTYIGCDYRTVMVSGVDPEPHSHHH</sequence>
<evidence type="ECO:0000313" key="1">
    <source>
        <dbReference type="EMBL" id="QHA01431.1"/>
    </source>
</evidence>
<accession>A0A857DL29</accession>
<dbReference type="EMBL" id="CP046996">
    <property type="protein sequence ID" value="QHA01431.1"/>
    <property type="molecule type" value="Genomic_DNA"/>
</dbReference>
<name>A0A857DL29_9FIRM</name>
<organism evidence="1 2">
    <name type="scientific">Dehalobacter restrictus</name>
    <dbReference type="NCBI Taxonomy" id="55583"/>
    <lineage>
        <taxon>Bacteria</taxon>
        <taxon>Bacillati</taxon>
        <taxon>Bacillota</taxon>
        <taxon>Clostridia</taxon>
        <taxon>Eubacteriales</taxon>
        <taxon>Desulfitobacteriaceae</taxon>
        <taxon>Dehalobacter</taxon>
    </lineage>
</organism>
<dbReference type="RefSeq" id="WP_019226804.1">
    <property type="nucleotide sequence ID" value="NZ_CP046996.1"/>
</dbReference>
<dbReference type="Proteomes" id="UP000430508">
    <property type="component" value="Chromosome"/>
</dbReference>
<reference evidence="1 2" key="1">
    <citation type="submission" date="2019-12" db="EMBL/GenBank/DDBJ databases">
        <title>Sequence classification of anaerobic respiratory reductive dehalogenases: First we see many, then we see few.</title>
        <authorList>
            <person name="Molenda O."/>
            <person name="Puentes Jacome L.A."/>
            <person name="Cao X."/>
            <person name="Nesbo C.L."/>
            <person name="Tang S."/>
            <person name="Morson N."/>
            <person name="Patron J."/>
            <person name="Lomheim L."/>
            <person name="Wishart D.S."/>
            <person name="Edwards E.A."/>
        </authorList>
    </citation>
    <scope>NUCLEOTIDE SEQUENCE [LARGE SCALE GENOMIC DNA]</scope>
    <source>
        <strain evidence="1 2">12DCA</strain>
    </source>
</reference>
<gene>
    <name evidence="1" type="ORF">GQ588_12670</name>
</gene>
<evidence type="ECO:0000313" key="2">
    <source>
        <dbReference type="Proteomes" id="UP000430508"/>
    </source>
</evidence>
<dbReference type="AlphaFoldDB" id="A0A857DL29"/>
<proteinExistence type="predicted"/>
<protein>
    <submittedName>
        <fullName evidence="1">Uncharacterized protein</fullName>
    </submittedName>
</protein>